<reference evidence="1" key="1">
    <citation type="submission" date="2021-02" db="EMBL/GenBank/DDBJ databases">
        <authorList>
            <person name="Nowell W R."/>
        </authorList>
    </citation>
    <scope>NUCLEOTIDE SEQUENCE</scope>
</reference>
<organism evidence="1 4">
    <name type="scientific">Adineta ricciae</name>
    <name type="common">Rotifer</name>
    <dbReference type="NCBI Taxonomy" id="249248"/>
    <lineage>
        <taxon>Eukaryota</taxon>
        <taxon>Metazoa</taxon>
        <taxon>Spiralia</taxon>
        <taxon>Gnathifera</taxon>
        <taxon>Rotifera</taxon>
        <taxon>Eurotatoria</taxon>
        <taxon>Bdelloidea</taxon>
        <taxon>Adinetida</taxon>
        <taxon>Adinetidae</taxon>
        <taxon>Adineta</taxon>
    </lineage>
</organism>
<dbReference type="Proteomes" id="UP000663852">
    <property type="component" value="Unassembled WGS sequence"/>
</dbReference>
<proteinExistence type="predicted"/>
<comment type="caution">
    <text evidence="1">The sequence shown here is derived from an EMBL/GenBank/DDBJ whole genome shotgun (WGS) entry which is preliminary data.</text>
</comment>
<name>A0A815UFR3_ADIRI</name>
<dbReference type="EMBL" id="CAJNOJ010000781">
    <property type="protein sequence ID" value="CAF1522035.1"/>
    <property type="molecule type" value="Genomic_DNA"/>
</dbReference>
<evidence type="ECO:0000313" key="4">
    <source>
        <dbReference type="Proteomes" id="UP000663852"/>
    </source>
</evidence>
<gene>
    <name evidence="1" type="ORF">EDS130_LOCUS43941</name>
    <name evidence="2" type="ORF">XAT740_LOCUS55880</name>
</gene>
<evidence type="ECO:0000313" key="1">
    <source>
        <dbReference type="EMBL" id="CAF1522035.1"/>
    </source>
</evidence>
<dbReference type="Proteomes" id="UP000663828">
    <property type="component" value="Unassembled WGS sequence"/>
</dbReference>
<evidence type="ECO:0000313" key="2">
    <source>
        <dbReference type="EMBL" id="CAF1655774.1"/>
    </source>
</evidence>
<protein>
    <submittedName>
        <fullName evidence="1">Uncharacterized protein</fullName>
    </submittedName>
</protein>
<evidence type="ECO:0000313" key="3">
    <source>
        <dbReference type="Proteomes" id="UP000663828"/>
    </source>
</evidence>
<dbReference type="EMBL" id="CAJNOR010010668">
    <property type="protein sequence ID" value="CAF1655774.1"/>
    <property type="molecule type" value="Genomic_DNA"/>
</dbReference>
<dbReference type="AlphaFoldDB" id="A0A815UFR3"/>
<accession>A0A815UFR3</accession>
<sequence>MRSFVLIMGTDLKRKIYFRCGKLSSMQKQLRCSFKDSFQACYVKLWCSTSTEFNFEPPKDDSWHQLYQSGIFSSIQCVGSEEDIYVDQFLRMVSYHLIMF</sequence>
<keyword evidence="3" id="KW-1185">Reference proteome</keyword>